<evidence type="ECO:0000259" key="1">
    <source>
        <dbReference type="PROSITE" id="PS51459"/>
    </source>
</evidence>
<evidence type="ECO:0000313" key="3">
    <source>
        <dbReference type="Proteomes" id="UP000886822"/>
    </source>
</evidence>
<reference evidence="2" key="2">
    <citation type="submission" date="2021-04" db="EMBL/GenBank/DDBJ databases">
        <authorList>
            <person name="Gilroy R."/>
        </authorList>
    </citation>
    <scope>NUCLEOTIDE SEQUENCE</scope>
    <source>
        <strain evidence="2">CHK173-259</strain>
    </source>
</reference>
<dbReference type="InterPro" id="IPR036597">
    <property type="entry name" value="Fido-like_dom_sf"/>
</dbReference>
<evidence type="ECO:0000313" key="2">
    <source>
        <dbReference type="EMBL" id="HIW71259.1"/>
    </source>
</evidence>
<dbReference type="AlphaFoldDB" id="A0A9D1QR49"/>
<dbReference type="Proteomes" id="UP000886822">
    <property type="component" value="Unassembled WGS sequence"/>
</dbReference>
<dbReference type="SUPFAM" id="SSF140931">
    <property type="entry name" value="Fic-like"/>
    <property type="match status" value="1"/>
</dbReference>
<accession>A0A9D1QR49</accession>
<dbReference type="Pfam" id="PF02661">
    <property type="entry name" value="Fic"/>
    <property type="match status" value="1"/>
</dbReference>
<dbReference type="EMBL" id="DXGJ01000014">
    <property type="protein sequence ID" value="HIW71259.1"/>
    <property type="molecule type" value="Genomic_DNA"/>
</dbReference>
<dbReference type="InterPro" id="IPR003812">
    <property type="entry name" value="Fido"/>
</dbReference>
<name>A0A9D1QR49_9LACO</name>
<proteinExistence type="predicted"/>
<sequence length="228" mass="25828">MDEQTHYPTSRYRISPFAQRQLMIRNQVSLITSLDQFDDYPAPFSQLNALVTGRLVNNALPEHAEQRLLNLRTAVAFITSSPQGFDLLTFGHINDLVTEGIGLNGGELRQTSLVRLTNTEVQLPLPEATKVAKDLLDLRLRHTDYTDRALHVLAYILRRQLYTDGNTATAFLVANHLLAKRGAGLLLVQPQDWADFMRVLDSFYHDLSDEPLCQWLYAHALFGPEDLV</sequence>
<organism evidence="2 3">
    <name type="scientific">Candidatus Levilactobacillus faecigallinarum</name>
    <dbReference type="NCBI Taxonomy" id="2838638"/>
    <lineage>
        <taxon>Bacteria</taxon>
        <taxon>Bacillati</taxon>
        <taxon>Bacillota</taxon>
        <taxon>Bacilli</taxon>
        <taxon>Lactobacillales</taxon>
        <taxon>Lactobacillaceae</taxon>
        <taxon>Levilactobacillus</taxon>
    </lineage>
</organism>
<dbReference type="PROSITE" id="PS51459">
    <property type="entry name" value="FIDO"/>
    <property type="match status" value="1"/>
</dbReference>
<reference evidence="2" key="1">
    <citation type="journal article" date="2021" name="PeerJ">
        <title>Extensive microbial diversity within the chicken gut microbiome revealed by metagenomics and culture.</title>
        <authorList>
            <person name="Gilroy R."/>
            <person name="Ravi A."/>
            <person name="Getino M."/>
            <person name="Pursley I."/>
            <person name="Horton D.L."/>
            <person name="Alikhan N.F."/>
            <person name="Baker D."/>
            <person name="Gharbi K."/>
            <person name="Hall N."/>
            <person name="Watson M."/>
            <person name="Adriaenssens E.M."/>
            <person name="Foster-Nyarko E."/>
            <person name="Jarju S."/>
            <person name="Secka A."/>
            <person name="Antonio M."/>
            <person name="Oren A."/>
            <person name="Chaudhuri R.R."/>
            <person name="La Ragione R."/>
            <person name="Hildebrand F."/>
            <person name="Pallen M.J."/>
        </authorList>
    </citation>
    <scope>NUCLEOTIDE SEQUENCE</scope>
    <source>
        <strain evidence="2">CHK173-259</strain>
    </source>
</reference>
<protein>
    <submittedName>
        <fullName evidence="2">Fic family protein</fullName>
    </submittedName>
</protein>
<dbReference type="Gene3D" id="1.10.3290.10">
    <property type="entry name" value="Fido-like domain"/>
    <property type="match status" value="1"/>
</dbReference>
<comment type="caution">
    <text evidence="2">The sequence shown here is derived from an EMBL/GenBank/DDBJ whole genome shotgun (WGS) entry which is preliminary data.</text>
</comment>
<feature type="domain" description="Fido" evidence="1">
    <location>
        <begin position="85"/>
        <end position="218"/>
    </location>
</feature>
<gene>
    <name evidence="2" type="ORF">H9875_01400</name>
</gene>